<dbReference type="InterPro" id="IPR045867">
    <property type="entry name" value="DNA-dir_RpoC_beta_prime"/>
</dbReference>
<name>A0A3F2S113_9STRA</name>
<dbReference type="Pfam" id="PF05000">
    <property type="entry name" value="RNA_pol_Rpb1_4"/>
    <property type="match status" value="1"/>
</dbReference>
<dbReference type="PROSITE" id="PS50072">
    <property type="entry name" value="CSA_PPIASE_2"/>
    <property type="match status" value="1"/>
</dbReference>
<comment type="caution">
    <text evidence="21">The sequence shown here is derived from an EMBL/GenBank/DDBJ whole genome shotgun (WGS) entry which is preliminary data.</text>
</comment>
<dbReference type="InterPro" id="IPR029000">
    <property type="entry name" value="Cyclophilin-like_dom_sf"/>
</dbReference>
<dbReference type="FunFam" id="2.40.40.20:FF:000019">
    <property type="entry name" value="DNA-directed RNA polymerase II subunit RPB1"/>
    <property type="match status" value="1"/>
</dbReference>
<evidence type="ECO:0000313" key="20">
    <source>
        <dbReference type="EMBL" id="RLN48959.1"/>
    </source>
</evidence>
<dbReference type="Pfam" id="PF04983">
    <property type="entry name" value="RNA_pol_Rpb1_3"/>
    <property type="match status" value="1"/>
</dbReference>
<evidence type="ECO:0000256" key="14">
    <source>
        <dbReference type="PROSITE-ProRule" id="PRU00277"/>
    </source>
</evidence>
<dbReference type="Gene3D" id="3.30.70.2850">
    <property type="match status" value="2"/>
</dbReference>
<proteinExistence type="inferred from homology"/>
<dbReference type="FunFam" id="2.40.100.10:FF:000022">
    <property type="entry name" value="Peptidyl-prolyl cis-trans isomerase CYP95"/>
    <property type="match status" value="1"/>
</dbReference>
<feature type="region of interest" description="Disordered" evidence="17">
    <location>
        <begin position="745"/>
        <end position="783"/>
    </location>
</feature>
<evidence type="ECO:0000256" key="8">
    <source>
        <dbReference type="ARBA" id="ARBA00022833"/>
    </source>
</evidence>
<dbReference type="InterPro" id="IPR015699">
    <property type="entry name" value="DNA-dir_RNA_pol1_lsu_N"/>
</dbReference>
<evidence type="ECO:0000256" key="1">
    <source>
        <dbReference type="ARBA" id="ARBA00000971"/>
    </source>
</evidence>
<keyword evidence="8" id="KW-0862">Zinc</keyword>
<feature type="compositionally biased region" description="Basic and acidic residues" evidence="17">
    <location>
        <begin position="1"/>
        <end position="10"/>
    </location>
</feature>
<dbReference type="CDD" id="cd02735">
    <property type="entry name" value="RNAP_I_Rpa1_C"/>
    <property type="match status" value="1"/>
</dbReference>
<dbReference type="PROSITE" id="PS50005">
    <property type="entry name" value="TPR"/>
    <property type="match status" value="1"/>
</dbReference>
<dbReference type="PANTHER" id="PTHR19376">
    <property type="entry name" value="DNA-DIRECTED RNA POLYMERASE"/>
    <property type="match status" value="1"/>
</dbReference>
<dbReference type="GO" id="GO:0006351">
    <property type="term" value="P:DNA-templated transcription"/>
    <property type="evidence" value="ECO:0007669"/>
    <property type="project" value="InterPro"/>
</dbReference>
<dbReference type="InterPro" id="IPR011990">
    <property type="entry name" value="TPR-like_helical_dom_sf"/>
</dbReference>
<dbReference type="EMBL" id="MBAD02002232">
    <property type="protein sequence ID" value="RLN48959.1"/>
    <property type="molecule type" value="Genomic_DNA"/>
</dbReference>
<gene>
    <name evidence="20" type="ORF">BBJ29_005671</name>
    <name evidence="21" type="ORF">BBP00_00001172</name>
</gene>
<comment type="catalytic activity">
    <reaction evidence="16">
        <text>RNA(n) + a ribonucleoside 5'-triphosphate = RNA(n+1) + diphosphate</text>
        <dbReference type="Rhea" id="RHEA:21248"/>
        <dbReference type="Rhea" id="RHEA-COMP:14527"/>
        <dbReference type="Rhea" id="RHEA-COMP:17342"/>
        <dbReference type="ChEBI" id="CHEBI:33019"/>
        <dbReference type="ChEBI" id="CHEBI:61557"/>
        <dbReference type="ChEBI" id="CHEBI:140395"/>
        <dbReference type="EC" id="2.7.7.6"/>
    </reaction>
</comment>
<dbReference type="OrthoDB" id="270392at2759"/>
<feature type="domain" description="PPIase cyclophilin-type" evidence="19">
    <location>
        <begin position="311"/>
        <end position="464"/>
    </location>
</feature>
<dbReference type="GO" id="GO:0005736">
    <property type="term" value="C:RNA polymerase I complex"/>
    <property type="evidence" value="ECO:0007669"/>
    <property type="project" value="TreeGrafter"/>
</dbReference>
<dbReference type="GO" id="GO:0003899">
    <property type="term" value="F:DNA-directed RNA polymerase activity"/>
    <property type="evidence" value="ECO:0007669"/>
    <property type="project" value="UniProtKB-EC"/>
</dbReference>
<keyword evidence="15" id="KW-0802">TPR repeat</keyword>
<evidence type="ECO:0000256" key="11">
    <source>
        <dbReference type="ARBA" id="ARBA00023163"/>
    </source>
</evidence>
<dbReference type="FunFam" id="3.30.1490.180:FF:000003">
    <property type="entry name" value="DNA-directed RNA polymerase subunit"/>
    <property type="match status" value="1"/>
</dbReference>
<evidence type="ECO:0000259" key="18">
    <source>
        <dbReference type="PROSITE" id="PS50059"/>
    </source>
</evidence>
<feature type="region of interest" description="Disordered" evidence="17">
    <location>
        <begin position="1"/>
        <end position="33"/>
    </location>
</feature>
<evidence type="ECO:0000256" key="6">
    <source>
        <dbReference type="ARBA" id="ARBA00022695"/>
    </source>
</evidence>
<dbReference type="InterPro" id="IPR042102">
    <property type="entry name" value="RNA_pol_Rpb1_3_sf"/>
</dbReference>
<keyword evidence="4 16" id="KW-0240">DNA-directed RNA polymerase</keyword>
<dbReference type="Pfam" id="PF00254">
    <property type="entry name" value="FKBP_C"/>
    <property type="match status" value="1"/>
</dbReference>
<dbReference type="Pfam" id="PF00160">
    <property type="entry name" value="Pro_isomerase"/>
    <property type="match status" value="1"/>
</dbReference>
<dbReference type="EC" id="2.7.7.6" evidence="16"/>
<evidence type="ECO:0000259" key="19">
    <source>
        <dbReference type="PROSITE" id="PS50072"/>
    </source>
</evidence>
<dbReference type="Gene3D" id="6.10.250.2940">
    <property type="match status" value="1"/>
</dbReference>
<dbReference type="Pfam" id="PF04997">
    <property type="entry name" value="RNA_pol_Rpb1_1"/>
    <property type="match status" value="1"/>
</dbReference>
<dbReference type="InterPro" id="IPR002130">
    <property type="entry name" value="Cyclophilin-type_PPIase_dom"/>
</dbReference>
<dbReference type="Pfam" id="PF04998">
    <property type="entry name" value="RNA_pol_Rpb1_5"/>
    <property type="match status" value="1"/>
</dbReference>
<evidence type="ECO:0000256" key="16">
    <source>
        <dbReference type="RuleBase" id="RU004279"/>
    </source>
</evidence>
<dbReference type="Gene3D" id="6.20.50.80">
    <property type="match status" value="1"/>
</dbReference>
<feature type="compositionally biased region" description="Basic and acidic residues" evidence="17">
    <location>
        <begin position="771"/>
        <end position="780"/>
    </location>
</feature>
<dbReference type="Gene3D" id="1.10.150.390">
    <property type="match status" value="1"/>
</dbReference>
<dbReference type="InterPro" id="IPR046357">
    <property type="entry name" value="PPIase_dom_sf"/>
</dbReference>
<dbReference type="GO" id="GO:0046872">
    <property type="term" value="F:metal ion binding"/>
    <property type="evidence" value="ECO:0007669"/>
    <property type="project" value="UniProtKB-KW"/>
</dbReference>
<evidence type="ECO:0000256" key="15">
    <source>
        <dbReference type="PROSITE-ProRule" id="PRU00339"/>
    </source>
</evidence>
<keyword evidence="10 14" id="KW-0697">Rotamase</keyword>
<dbReference type="InterPro" id="IPR047107">
    <property type="entry name" value="DNA-dir_RNA_pol1_lsu_C"/>
</dbReference>
<feature type="compositionally biased region" description="Acidic residues" evidence="17">
    <location>
        <begin position="750"/>
        <end position="770"/>
    </location>
</feature>
<evidence type="ECO:0000256" key="5">
    <source>
        <dbReference type="ARBA" id="ARBA00022679"/>
    </source>
</evidence>
<accession>A0A3F2S113</accession>
<dbReference type="InterPro" id="IPR000722">
    <property type="entry name" value="RNA_pol_asu"/>
</dbReference>
<dbReference type="FunFam" id="3.10.50.40:FF:000006">
    <property type="entry name" value="Peptidyl-prolyl cis-trans isomerase"/>
    <property type="match status" value="1"/>
</dbReference>
<comment type="catalytic activity">
    <reaction evidence="1 14">
        <text>[protein]-peptidylproline (omega=180) = [protein]-peptidylproline (omega=0)</text>
        <dbReference type="Rhea" id="RHEA:16237"/>
        <dbReference type="Rhea" id="RHEA-COMP:10747"/>
        <dbReference type="Rhea" id="RHEA-COMP:10748"/>
        <dbReference type="ChEBI" id="CHEBI:83833"/>
        <dbReference type="ChEBI" id="CHEBI:83834"/>
        <dbReference type="EC" id="5.2.1.8"/>
    </reaction>
</comment>
<dbReference type="Gene3D" id="2.40.100.10">
    <property type="entry name" value="Cyclophilin-like"/>
    <property type="match status" value="1"/>
</dbReference>
<dbReference type="FunFam" id="4.10.860.120:FF:000006">
    <property type="entry name" value="DNA-directed RNA polymerase subunit"/>
    <property type="match status" value="1"/>
</dbReference>
<dbReference type="Gene3D" id="1.10.274.100">
    <property type="entry name" value="RNA polymerase Rpb1, domain 3"/>
    <property type="match status" value="1"/>
</dbReference>
<dbReference type="Gene3D" id="3.10.50.40">
    <property type="match status" value="1"/>
</dbReference>
<evidence type="ECO:0000313" key="21">
    <source>
        <dbReference type="EMBL" id="RLN68194.1"/>
    </source>
</evidence>
<feature type="compositionally biased region" description="Acidic residues" evidence="17">
    <location>
        <begin position="2029"/>
        <end position="2039"/>
    </location>
</feature>
<dbReference type="InterPro" id="IPR019734">
    <property type="entry name" value="TPR_rpt"/>
</dbReference>
<organism evidence="21 22">
    <name type="scientific">Phytophthora kernoviae</name>
    <dbReference type="NCBI Taxonomy" id="325452"/>
    <lineage>
        <taxon>Eukaryota</taxon>
        <taxon>Sar</taxon>
        <taxon>Stramenopiles</taxon>
        <taxon>Oomycota</taxon>
        <taxon>Peronosporomycetes</taxon>
        <taxon>Peronosporales</taxon>
        <taxon>Peronosporaceae</taxon>
        <taxon>Phytophthora</taxon>
    </lineage>
</organism>
<evidence type="ECO:0000256" key="3">
    <source>
        <dbReference type="ARBA" id="ARBA00006460"/>
    </source>
</evidence>
<dbReference type="PROSITE" id="PS00170">
    <property type="entry name" value="CSA_PPIASE_1"/>
    <property type="match status" value="1"/>
</dbReference>
<dbReference type="InterPro" id="IPR007080">
    <property type="entry name" value="RNA_pol_Rpb1_1"/>
</dbReference>
<evidence type="ECO:0000256" key="13">
    <source>
        <dbReference type="ARBA" id="ARBA00023242"/>
    </source>
</evidence>
<dbReference type="GO" id="GO:0003677">
    <property type="term" value="F:DNA binding"/>
    <property type="evidence" value="ECO:0007669"/>
    <property type="project" value="InterPro"/>
</dbReference>
<dbReference type="SUPFAM" id="SSF48452">
    <property type="entry name" value="TPR-like"/>
    <property type="match status" value="1"/>
</dbReference>
<dbReference type="FunFam" id="1.10.274.100:FF:000014">
    <property type="entry name" value="DNA-directed RNA polymerase subunit"/>
    <property type="match status" value="1"/>
</dbReference>
<evidence type="ECO:0000313" key="23">
    <source>
        <dbReference type="Proteomes" id="UP000284657"/>
    </source>
</evidence>
<evidence type="ECO:0000256" key="10">
    <source>
        <dbReference type="ARBA" id="ARBA00023110"/>
    </source>
</evidence>
<dbReference type="Proteomes" id="UP000284657">
    <property type="component" value="Unassembled WGS sequence"/>
</dbReference>
<dbReference type="Gene3D" id="1.25.40.10">
    <property type="entry name" value="Tetratricopeptide repeat domain"/>
    <property type="match status" value="1"/>
</dbReference>
<dbReference type="Proteomes" id="UP000277300">
    <property type="component" value="Unassembled WGS sequence"/>
</dbReference>
<feature type="repeat" description="TPR" evidence="15">
    <location>
        <begin position="189"/>
        <end position="222"/>
    </location>
</feature>
<comment type="similarity">
    <text evidence="3 16">Belongs to the RNA polymerase beta' chain family.</text>
</comment>
<dbReference type="FunFam" id="1.25.40.10:FF:000052">
    <property type="entry name" value="Aryl-hydrocarbon-interacting protein-like 1"/>
    <property type="match status" value="1"/>
</dbReference>
<dbReference type="GO" id="GO:0003755">
    <property type="term" value="F:peptidyl-prolyl cis-trans isomerase activity"/>
    <property type="evidence" value="ECO:0007669"/>
    <property type="project" value="UniProtKB-KW"/>
</dbReference>
<dbReference type="Gene3D" id="3.30.1490.180">
    <property type="entry name" value="RNA polymerase ii"/>
    <property type="match status" value="1"/>
</dbReference>
<dbReference type="InterPro" id="IPR001179">
    <property type="entry name" value="PPIase_FKBP_dom"/>
</dbReference>
<protein>
    <recommendedName>
        <fullName evidence="16">DNA-directed RNA polymerase subunit</fullName>
        <ecNumber evidence="16">2.7.7.6</ecNumber>
    </recommendedName>
</protein>
<dbReference type="SUPFAM" id="SSF64484">
    <property type="entry name" value="beta and beta-prime subunits of DNA dependent RNA-polymerase"/>
    <property type="match status" value="1"/>
</dbReference>
<dbReference type="SMART" id="SM00663">
    <property type="entry name" value="RPOLA_N"/>
    <property type="match status" value="1"/>
</dbReference>
<dbReference type="InterPro" id="IPR020892">
    <property type="entry name" value="Cyclophilin-type_PPIase_CS"/>
</dbReference>
<keyword evidence="13" id="KW-0539">Nucleus</keyword>
<comment type="function">
    <text evidence="16">DNA-dependent RNA polymerase catalyzes the transcription of DNA into RNA using the four ribonucleoside triphosphates as substrates.</text>
</comment>
<dbReference type="CDD" id="cd01926">
    <property type="entry name" value="cyclophilin_ABH_like"/>
    <property type="match status" value="1"/>
</dbReference>
<dbReference type="InterPro" id="IPR038120">
    <property type="entry name" value="Rpb1_funnel_sf"/>
</dbReference>
<dbReference type="FunFam" id="1.10.132.30:FF:000009">
    <property type="entry name" value="DNA-directed RNA polymerase subunit"/>
    <property type="match status" value="1"/>
</dbReference>
<dbReference type="Gene3D" id="4.10.860.120">
    <property type="entry name" value="RNA polymerase II, clamp domain"/>
    <property type="match status" value="1"/>
</dbReference>
<dbReference type="SUPFAM" id="SSF50891">
    <property type="entry name" value="Cyclophilin-like"/>
    <property type="match status" value="1"/>
</dbReference>
<keyword evidence="5 16" id="KW-0808">Transferase</keyword>
<feature type="domain" description="PPIase FKBP-type" evidence="18">
    <location>
        <begin position="34"/>
        <end position="122"/>
    </location>
</feature>
<evidence type="ECO:0000256" key="4">
    <source>
        <dbReference type="ARBA" id="ARBA00022478"/>
    </source>
</evidence>
<feature type="region of interest" description="Disordered" evidence="17">
    <location>
        <begin position="1964"/>
        <end position="2068"/>
    </location>
</feature>
<dbReference type="InterPro" id="IPR007083">
    <property type="entry name" value="RNA_pol_Rpb1_4"/>
</dbReference>
<dbReference type="InterPro" id="IPR007066">
    <property type="entry name" value="RNA_pol_Rpb1_3"/>
</dbReference>
<dbReference type="Pfam" id="PF00623">
    <property type="entry name" value="RNA_pol_Rpb1_2"/>
    <property type="match status" value="1"/>
</dbReference>
<keyword evidence="9" id="KW-0460">Magnesium</keyword>
<evidence type="ECO:0000313" key="22">
    <source>
        <dbReference type="Proteomes" id="UP000277300"/>
    </source>
</evidence>
<dbReference type="GO" id="GO:0006457">
    <property type="term" value="P:protein folding"/>
    <property type="evidence" value="ECO:0007669"/>
    <property type="project" value="InterPro"/>
</dbReference>
<evidence type="ECO:0000256" key="7">
    <source>
        <dbReference type="ARBA" id="ARBA00022723"/>
    </source>
</evidence>
<dbReference type="PANTHER" id="PTHR19376:SF11">
    <property type="entry name" value="DNA-DIRECTED RNA POLYMERASE I SUBUNIT RPA1"/>
    <property type="match status" value="1"/>
</dbReference>
<keyword evidence="12 14" id="KW-0413">Isomerase</keyword>
<evidence type="ECO:0000256" key="17">
    <source>
        <dbReference type="SAM" id="MobiDB-lite"/>
    </source>
</evidence>
<evidence type="ECO:0000256" key="12">
    <source>
        <dbReference type="ARBA" id="ARBA00023235"/>
    </source>
</evidence>
<keyword evidence="11 16" id="KW-0804">Transcription</keyword>
<feature type="region of interest" description="Disordered" evidence="17">
    <location>
        <begin position="1752"/>
        <end position="1771"/>
    </location>
</feature>
<feature type="compositionally biased region" description="Acidic residues" evidence="17">
    <location>
        <begin position="1988"/>
        <end position="1997"/>
    </location>
</feature>
<dbReference type="PROSITE" id="PS50059">
    <property type="entry name" value="FKBP_PPIASE"/>
    <property type="match status" value="1"/>
</dbReference>
<dbReference type="SUPFAM" id="SSF54534">
    <property type="entry name" value="FKBP-like"/>
    <property type="match status" value="1"/>
</dbReference>
<dbReference type="CDD" id="cd01435">
    <property type="entry name" value="RNAP_I_RPA1_N"/>
    <property type="match status" value="1"/>
</dbReference>
<keyword evidence="7" id="KW-0479">Metal-binding</keyword>
<dbReference type="InterPro" id="IPR007081">
    <property type="entry name" value="RNA_pol_Rpb1_5"/>
</dbReference>
<dbReference type="EMBL" id="MBDO02000015">
    <property type="protein sequence ID" value="RLN68194.1"/>
    <property type="molecule type" value="Genomic_DNA"/>
</dbReference>
<dbReference type="InterPro" id="IPR006592">
    <property type="entry name" value="RNA_pol_N"/>
</dbReference>
<dbReference type="PRINTS" id="PR00153">
    <property type="entry name" value="CSAPPISMRASE"/>
</dbReference>
<evidence type="ECO:0000256" key="2">
    <source>
        <dbReference type="ARBA" id="ARBA00004123"/>
    </source>
</evidence>
<dbReference type="SMART" id="SM00028">
    <property type="entry name" value="TPR"/>
    <property type="match status" value="3"/>
</dbReference>
<evidence type="ECO:0000256" key="9">
    <source>
        <dbReference type="ARBA" id="ARBA00022842"/>
    </source>
</evidence>
<reference evidence="22 23" key="1">
    <citation type="submission" date="2018-07" db="EMBL/GenBank/DDBJ databases">
        <title>Genome sequencing of oomycete isolates from Chile give support for New Zealand origin for Phytophthora kernoviae and make available the first Nothophytophthora sp. genome.</title>
        <authorList>
            <person name="Studholme D.J."/>
            <person name="Sanfuentes E."/>
            <person name="Panda P."/>
            <person name="Hill R."/>
            <person name="Sambles C."/>
            <person name="Grant M."/>
            <person name="Williams N.M."/>
            <person name="Mcdougal R.L."/>
        </authorList>
    </citation>
    <scope>NUCLEOTIDE SEQUENCE [LARGE SCALE GENOMIC DNA]</scope>
    <source>
        <strain evidence="21">Chile6</strain>
        <strain evidence="20">Chile7</strain>
    </source>
</reference>
<dbReference type="InterPro" id="IPR044893">
    <property type="entry name" value="RNA_pol_Rpb1_clamp_domain"/>
</dbReference>
<dbReference type="Gene3D" id="1.10.132.30">
    <property type="match status" value="1"/>
</dbReference>
<feature type="compositionally biased region" description="Basic residues" evidence="17">
    <location>
        <begin position="1754"/>
        <end position="1765"/>
    </location>
</feature>
<keyword evidence="6 16" id="KW-0548">Nucleotidyltransferase</keyword>
<comment type="subcellular location">
    <subcellularLocation>
        <location evidence="2">Nucleus</location>
    </subcellularLocation>
</comment>
<dbReference type="Gene3D" id="2.40.40.20">
    <property type="match status" value="1"/>
</dbReference>
<sequence length="2301" mass="256240">MADVTKKEPVDLSGDGGVLKETYQEGTGEFPPAGDEISAHYTGTLLDGTKFDSSRDRDSVFKFVLGKGNVIKAWDLAFASMKVGEKAMLTCKSEYAYGESGSPPKIPANATLKFDVELLGFSPKAKEMWEMDADEKIAECTKLKAKGTEEFKAKQFETAAATYSQAASYMEDMYDVADDDKRKMKDLQTTCFLNAAMAYLKVENYSEAVSTATKALNNDPTNVKALYRRGVGRMNLNDLDRAKEDLVAANKQDPANREVRREFEVLKKKMKDARQKEKTVFGGLFGKVSMYDDKSAVEGELVLDPNNPKVFFDMKIGEEDAGKVVMQLYKDICPKTAENFRALCTGEKGECSTGQPLHYKGSSFHRVIKSFMIQGGDFTRGDGTGGESIYGEKFPDENFRLKHTEPGLLSMANAGPGTNGSQFFITTVATPHLDGKHVVFGKVVEGFDIVKRIEALEADQGDKPIFNSEQCAFQGKKRGLSCEIAMDSATDQTILRHEVTEVAFGFYSDAEIRELSVKQLTSRLSFDSLNNPVVGGLYDPALGPVDFNMICPTCHQTQKECPGHLGHIELPVPVYNPVLFNVLLTLLKRKCFTCHKFRVASASSRVIRVKILLLDNGFTDEAAQLGELLEQRNGVEDEPPQRTFQRQQAILDEYERLALSKSNSSTYGKTRLLRPLHRSAEVQREKLATEFLKNVKNKCENCGAISPAVRQDASAKIFLKALSARSRKVNRSKNLTVTSALDTIRGNVSDGDDEPVNGDDSESEMEDDEDKYATTEDSTSRSKFLPPLEIQSQLQLMWQNEDGLMELFYGDRNIASGRTTGRKPDGWRKFFLNAIPVAPSRFRPPVFMGDKQFEHAQNSHLSKIMALSESIVQGDYYKRQGVTNSDDDDSDAEKEEKVNLSRKLALWTELQTSVNLLVDSSKAKPGTDVAQGIKQVIEKKEGLFRKHMMGKRVNYAARSVISPDPYISTSQIGVPLRFAKTLTYPQPVTPWNVEEMRRLVINGPDVHPGANFVESETGRLIDLSKRSPHQREAISKTLLTRSASAQGISKNRVKRVWRHLKTGDVVLMNRQPTLHKPSIMAHTTRVLTNPKMQTIRMHYANCNTFNADFDGDEMNMHFPQNELARAEAYNIACNDNQYIVPTDGSPLRGLIQDHVDSGVKLTQRDTFLNKDMYMQLLYNAWACMEDVGAEKAHIETVPPAILKPEPLWTGKQVVTSVLKMLTKGLPPLNLDSKAKIKGDLYGSENAEHIVIFRDGELLQGVLDKSQFGASMYGMVHGCYEVYGARIAADLLSALGRLFTCYLQFVGHTCAMEDLTLNNPAEKRRRKLVEDSEVMGEEAYAEFAGLTELLENKRASENGGKKRRMNEEERVQIRDRMRTLLSGPDADYNAKALDAHMMGCVHGSNSDIIKTCLPSGQSKPFPANNFSLMVLTGAKGSMVNHSQISCGLGQQALEGRRVPILCSGRSLPSFEPFDPAPRAGGYVTDRFLTGLRPQEYYHHCMAGREGLVDTAVKTSRSGYLQRCLIKHLEDLQVGYDHTVRSSDGSVIQFLYGEDGIDPVQSAMLSGKDAQFNFQAMNHRSISHKYGINAKFFEKTKLDIMKPLKLHEEVREAKANNYTSSSSVLKSGVKVMARRLKQGETKWKRGNIELGFHAATVVAVSEEIEDGLECKYDIQYLDTGLKAFGVPRTTKFKSCKPTNATRAMSGRVDIIKVSFEDPVMQSLPLNDHVGLISENIQDKLRDYNKRNPAKCLELSKRRKSKKSKKSKHAADGEIDHDLMQTKHVVSPDAFQLLVWVNYLRSMCAPGENVGILAAQGIGEPSTQMTLNTFHLAGHGAANVTLGIPRLREIIMTASAKMSTPMMTIPLRDDVESSRAQEVEQRLNQVALSELIYSTNGIQVKDEFHSSENGILWVRDYHIRLTFFELKEIKRVFGLSAEQVFSSVGKGFVYRLLTLISREMKKSGVTVSAAASTSNLRTPAGSDANRKKNVDDDDDDDDEQGTLRFGSRKEVQGYGEMDEEDEKIRKSQIPNDDLDVDSDDEASGSKNKQAEDSSSDDEPMHTGKGKKSKKLQKTCLVEGMEPLDVPFGVRKNPYFVFCGHNEEENFVELRLRFPTHSKTLLMVPLVEKVAKQVLVQYCPGVSRCYLINQRIGEKQEEKPCVQTEGLNFQEIWGFDDILDVNNLSTNDIYQVLQTYGVEAARANISKQITDVFGVYGISVDPRHLSLLADYMTAQGGYMPLNRMGMNYKGSSFQQISFETSMKFLAQAAMGGLVDKIDSPSASVVLGQPARVGTGSFSLLQPIAL</sequence>